<accession>A0A1B7MGD8</accession>
<reference evidence="1 2" key="1">
    <citation type="submission" date="2016-06" db="EMBL/GenBank/DDBJ databases">
        <title>Comparative genomics of the ectomycorrhizal sister species Rhizopogon vinicolor and Rhizopogon vesiculosus (Basidiomycota: Boletales) reveals a divergence of the mating type B locus.</title>
        <authorList>
            <consortium name="DOE Joint Genome Institute"/>
            <person name="Mujic A.B."/>
            <person name="Kuo A."/>
            <person name="Tritt A."/>
            <person name="Lipzen A."/>
            <person name="Chen C."/>
            <person name="Johnson J."/>
            <person name="Sharma A."/>
            <person name="Barry K."/>
            <person name="Grigoriev I.V."/>
            <person name="Spatafora J.W."/>
        </authorList>
    </citation>
    <scope>NUCLEOTIDE SEQUENCE [LARGE SCALE GENOMIC DNA]</scope>
    <source>
        <strain evidence="1 2">AM-OR11-026</strain>
    </source>
</reference>
<proteinExistence type="predicted"/>
<dbReference type="InParanoid" id="A0A1B7MGD8"/>
<gene>
    <name evidence="1" type="ORF">K503DRAFT_703360</name>
</gene>
<name>A0A1B7MGD8_9AGAM</name>
<feature type="non-terminal residue" evidence="1">
    <location>
        <position position="1"/>
    </location>
</feature>
<dbReference type="STRING" id="1314800.A0A1B7MGD8"/>
<protein>
    <submittedName>
        <fullName evidence="1">Uncharacterized protein</fullName>
    </submittedName>
</protein>
<evidence type="ECO:0000313" key="2">
    <source>
        <dbReference type="Proteomes" id="UP000092154"/>
    </source>
</evidence>
<dbReference type="OrthoDB" id="3265672at2759"/>
<dbReference type="EMBL" id="KV449296">
    <property type="protein sequence ID" value="OAX31665.1"/>
    <property type="molecule type" value="Genomic_DNA"/>
</dbReference>
<sequence>FNKATITEYFYMRMALNQNHDGIQPEHDWNVDEKECQMGGGRNGDISKSIFLKSNQDRYRVHNNNLELVTVIECVG</sequence>
<dbReference type="AlphaFoldDB" id="A0A1B7MGD8"/>
<evidence type="ECO:0000313" key="1">
    <source>
        <dbReference type="EMBL" id="OAX31665.1"/>
    </source>
</evidence>
<organism evidence="1 2">
    <name type="scientific">Rhizopogon vinicolor AM-OR11-026</name>
    <dbReference type="NCBI Taxonomy" id="1314800"/>
    <lineage>
        <taxon>Eukaryota</taxon>
        <taxon>Fungi</taxon>
        <taxon>Dikarya</taxon>
        <taxon>Basidiomycota</taxon>
        <taxon>Agaricomycotina</taxon>
        <taxon>Agaricomycetes</taxon>
        <taxon>Agaricomycetidae</taxon>
        <taxon>Boletales</taxon>
        <taxon>Suillineae</taxon>
        <taxon>Rhizopogonaceae</taxon>
        <taxon>Rhizopogon</taxon>
    </lineage>
</organism>
<dbReference type="Proteomes" id="UP000092154">
    <property type="component" value="Unassembled WGS sequence"/>
</dbReference>
<keyword evidence="2" id="KW-1185">Reference proteome</keyword>